<keyword evidence="2" id="KW-1185">Reference proteome</keyword>
<accession>A0A931FUI3</accession>
<gene>
    <name evidence="1" type="ORF">I2H38_19955</name>
</gene>
<evidence type="ECO:0000313" key="2">
    <source>
        <dbReference type="Proteomes" id="UP000599312"/>
    </source>
</evidence>
<dbReference type="Proteomes" id="UP000599312">
    <property type="component" value="Unassembled WGS sequence"/>
</dbReference>
<name>A0A931FUI3_9HYPH</name>
<evidence type="ECO:0008006" key="3">
    <source>
        <dbReference type="Google" id="ProtNLM"/>
    </source>
</evidence>
<dbReference type="AlphaFoldDB" id="A0A931FUI3"/>
<organism evidence="1 2">
    <name type="scientific">Microvirga alba</name>
    <dbReference type="NCBI Taxonomy" id="2791025"/>
    <lineage>
        <taxon>Bacteria</taxon>
        <taxon>Pseudomonadati</taxon>
        <taxon>Pseudomonadota</taxon>
        <taxon>Alphaproteobacteria</taxon>
        <taxon>Hyphomicrobiales</taxon>
        <taxon>Methylobacteriaceae</taxon>
        <taxon>Microvirga</taxon>
    </lineage>
</organism>
<sequence>MDKRLRKNERLLKVQEQLHKIAEWKLVSLRRQVTDLQETQTVLIQALNSDDALHGLFVEPAARRLHALAGQEEQVRQARDAQNEVVLDRAMQVKRTERVVDALALEYQRTTEKRDYLALLDGFASKSDASLP</sequence>
<dbReference type="RefSeq" id="WP_196273635.1">
    <property type="nucleotide sequence ID" value="NZ_JADQDO010000018.1"/>
</dbReference>
<evidence type="ECO:0000313" key="1">
    <source>
        <dbReference type="EMBL" id="MBF9235641.1"/>
    </source>
</evidence>
<protein>
    <recommendedName>
        <fullName evidence="3">Flagellar export protein FliJ</fullName>
    </recommendedName>
</protein>
<reference evidence="1" key="1">
    <citation type="submission" date="2020-11" db="EMBL/GenBank/DDBJ databases">
        <authorList>
            <person name="Kim M.K."/>
        </authorList>
    </citation>
    <scope>NUCLEOTIDE SEQUENCE</scope>
    <source>
        <strain evidence="1">BT350</strain>
    </source>
</reference>
<dbReference type="EMBL" id="JADQDO010000018">
    <property type="protein sequence ID" value="MBF9235641.1"/>
    <property type="molecule type" value="Genomic_DNA"/>
</dbReference>
<proteinExistence type="predicted"/>
<comment type="caution">
    <text evidence="1">The sequence shown here is derived from an EMBL/GenBank/DDBJ whole genome shotgun (WGS) entry which is preliminary data.</text>
</comment>